<dbReference type="Gene3D" id="2.102.10.10">
    <property type="entry name" value="Rieske [2Fe-2S] iron-sulphur domain"/>
    <property type="match status" value="1"/>
</dbReference>
<protein>
    <submittedName>
        <fullName evidence="6">Rieske (2Fe-2S) protein</fullName>
    </submittedName>
</protein>
<dbReference type="GO" id="GO:0051537">
    <property type="term" value="F:2 iron, 2 sulfur cluster binding"/>
    <property type="evidence" value="ECO:0007669"/>
    <property type="project" value="UniProtKB-KW"/>
</dbReference>
<reference evidence="6 7" key="1">
    <citation type="submission" date="2019-03" db="EMBL/GenBank/DDBJ databases">
        <title>Ramlibacter henchirensis DSM 14656, whole genome shotgun sequence.</title>
        <authorList>
            <person name="Zhang X."/>
            <person name="Feng G."/>
            <person name="Zhu H."/>
        </authorList>
    </citation>
    <scope>NUCLEOTIDE SEQUENCE [LARGE SCALE GENOMIC DNA]</scope>
    <source>
        <strain evidence="6 7">DSM 14656</strain>
    </source>
</reference>
<comment type="caution">
    <text evidence="6">The sequence shown here is derived from an EMBL/GenBank/DDBJ whole genome shotgun (WGS) entry which is preliminary data.</text>
</comment>
<keyword evidence="4" id="KW-0411">Iron-sulfur</keyword>
<keyword evidence="7" id="KW-1185">Reference proteome</keyword>
<dbReference type="GO" id="GO:0046872">
    <property type="term" value="F:metal ion binding"/>
    <property type="evidence" value="ECO:0007669"/>
    <property type="project" value="UniProtKB-KW"/>
</dbReference>
<dbReference type="PANTHER" id="PTHR40261:SF1">
    <property type="entry name" value="RIESKE DOMAIN-CONTAINING PROTEIN"/>
    <property type="match status" value="1"/>
</dbReference>
<keyword evidence="1" id="KW-0001">2Fe-2S</keyword>
<dbReference type="SUPFAM" id="SSF50022">
    <property type="entry name" value="ISP domain"/>
    <property type="match status" value="1"/>
</dbReference>
<proteinExistence type="predicted"/>
<accession>A0A4Z0BWP9</accession>
<dbReference type="AlphaFoldDB" id="A0A4Z0BWP9"/>
<evidence type="ECO:0000313" key="6">
    <source>
        <dbReference type="EMBL" id="TFZ02780.1"/>
    </source>
</evidence>
<evidence type="ECO:0000256" key="4">
    <source>
        <dbReference type="ARBA" id="ARBA00023014"/>
    </source>
</evidence>
<sequence length="146" mass="15782">MNPRSSCSSTARSGLRVVRLLRAKRIEDAQVRTYLCSADDLPDGSARGFEPAAVSGHRMFVVRRGDRVEGWLDSCPHVPGAPLAWRKDAYLSADRQSIVCYGHGAVFNIDTGVCTSGPCLGQALTPVPVERDPRGALWAIFPNASN</sequence>
<dbReference type="CDD" id="cd03467">
    <property type="entry name" value="Rieske"/>
    <property type="match status" value="1"/>
</dbReference>
<gene>
    <name evidence="6" type="ORF">EZ313_16170</name>
</gene>
<dbReference type="InterPro" id="IPR017941">
    <property type="entry name" value="Rieske_2Fe-2S"/>
</dbReference>
<keyword evidence="2" id="KW-0479">Metal-binding</keyword>
<dbReference type="PANTHER" id="PTHR40261">
    <property type="match status" value="1"/>
</dbReference>
<dbReference type="EMBL" id="SMLM01000002">
    <property type="protein sequence ID" value="TFZ02780.1"/>
    <property type="molecule type" value="Genomic_DNA"/>
</dbReference>
<dbReference type="OrthoDB" id="9794779at2"/>
<dbReference type="PROSITE" id="PS51296">
    <property type="entry name" value="RIESKE"/>
    <property type="match status" value="1"/>
</dbReference>
<dbReference type="Proteomes" id="UP000298180">
    <property type="component" value="Unassembled WGS sequence"/>
</dbReference>
<evidence type="ECO:0000256" key="3">
    <source>
        <dbReference type="ARBA" id="ARBA00023004"/>
    </source>
</evidence>
<name>A0A4Z0BWP9_9BURK</name>
<dbReference type="RefSeq" id="WP_135264304.1">
    <property type="nucleotide sequence ID" value="NZ_SMLM01000002.1"/>
</dbReference>
<evidence type="ECO:0000256" key="1">
    <source>
        <dbReference type="ARBA" id="ARBA00022714"/>
    </source>
</evidence>
<keyword evidence="3" id="KW-0408">Iron</keyword>
<evidence type="ECO:0000256" key="2">
    <source>
        <dbReference type="ARBA" id="ARBA00022723"/>
    </source>
</evidence>
<feature type="domain" description="Rieske" evidence="5">
    <location>
        <begin position="33"/>
        <end position="139"/>
    </location>
</feature>
<dbReference type="InterPro" id="IPR036922">
    <property type="entry name" value="Rieske_2Fe-2S_sf"/>
</dbReference>
<evidence type="ECO:0000313" key="7">
    <source>
        <dbReference type="Proteomes" id="UP000298180"/>
    </source>
</evidence>
<organism evidence="6 7">
    <name type="scientific">Ramlibacter henchirensis</name>
    <dbReference type="NCBI Taxonomy" id="204072"/>
    <lineage>
        <taxon>Bacteria</taxon>
        <taxon>Pseudomonadati</taxon>
        <taxon>Pseudomonadota</taxon>
        <taxon>Betaproteobacteria</taxon>
        <taxon>Burkholderiales</taxon>
        <taxon>Comamonadaceae</taxon>
        <taxon>Ramlibacter</taxon>
    </lineage>
</organism>
<dbReference type="Pfam" id="PF00355">
    <property type="entry name" value="Rieske"/>
    <property type="match status" value="1"/>
</dbReference>
<evidence type="ECO:0000259" key="5">
    <source>
        <dbReference type="PROSITE" id="PS51296"/>
    </source>
</evidence>